<comment type="cofactor">
    <cofactor evidence="1">
        <name>heme</name>
        <dbReference type="ChEBI" id="CHEBI:30413"/>
    </cofactor>
</comment>
<comment type="similarity">
    <text evidence="2">Belongs to the cytochrome P450 family.</text>
</comment>
<dbReference type="RefSeq" id="WP_143782782.1">
    <property type="nucleotide sequence ID" value="NZ_CP041616.1"/>
</dbReference>
<dbReference type="Proteomes" id="UP000315395">
    <property type="component" value="Chromosome"/>
</dbReference>
<evidence type="ECO:0000256" key="4">
    <source>
        <dbReference type="ARBA" id="ARBA00022723"/>
    </source>
</evidence>
<evidence type="ECO:0000256" key="5">
    <source>
        <dbReference type="ARBA" id="ARBA00023002"/>
    </source>
</evidence>
<dbReference type="InterPro" id="IPR001128">
    <property type="entry name" value="Cyt_P450"/>
</dbReference>
<dbReference type="GO" id="GO:0016125">
    <property type="term" value="P:sterol metabolic process"/>
    <property type="evidence" value="ECO:0007669"/>
    <property type="project" value="TreeGrafter"/>
</dbReference>
<dbReference type="OrthoDB" id="9764248at2"/>
<accession>A0A516G9A0</accession>
<organism evidence="8 9">
    <name type="scientific">Ornithinimicrobium ciconiae</name>
    <dbReference type="NCBI Taxonomy" id="2594265"/>
    <lineage>
        <taxon>Bacteria</taxon>
        <taxon>Bacillati</taxon>
        <taxon>Actinomycetota</taxon>
        <taxon>Actinomycetes</taxon>
        <taxon>Micrococcales</taxon>
        <taxon>Ornithinimicrobiaceae</taxon>
        <taxon>Ornithinimicrobium</taxon>
    </lineage>
</organism>
<proteinExistence type="inferred from homology"/>
<dbReference type="EMBL" id="CP041616">
    <property type="protein sequence ID" value="QDO88107.1"/>
    <property type="molecule type" value="Genomic_DNA"/>
</dbReference>
<protein>
    <submittedName>
        <fullName evidence="8">Cytochrome P450</fullName>
    </submittedName>
</protein>
<dbReference type="KEGG" id="orz:FNH13_06885"/>
<evidence type="ECO:0000256" key="1">
    <source>
        <dbReference type="ARBA" id="ARBA00001971"/>
    </source>
</evidence>
<keyword evidence="7" id="KW-0503">Monooxygenase</keyword>
<dbReference type="Pfam" id="PF00067">
    <property type="entry name" value="p450"/>
    <property type="match status" value="1"/>
</dbReference>
<dbReference type="GO" id="GO:0004497">
    <property type="term" value="F:monooxygenase activity"/>
    <property type="evidence" value="ECO:0007669"/>
    <property type="project" value="UniProtKB-KW"/>
</dbReference>
<keyword evidence="4" id="KW-0479">Metal-binding</keyword>
<keyword evidence="3" id="KW-0349">Heme</keyword>
<dbReference type="GO" id="GO:0020037">
    <property type="term" value="F:heme binding"/>
    <property type="evidence" value="ECO:0007669"/>
    <property type="project" value="InterPro"/>
</dbReference>
<evidence type="ECO:0000256" key="7">
    <source>
        <dbReference type="ARBA" id="ARBA00023033"/>
    </source>
</evidence>
<dbReference type="PRINTS" id="PR00359">
    <property type="entry name" value="BP450"/>
</dbReference>
<dbReference type="Gene3D" id="1.10.630.10">
    <property type="entry name" value="Cytochrome P450"/>
    <property type="match status" value="1"/>
</dbReference>
<evidence type="ECO:0000256" key="6">
    <source>
        <dbReference type="ARBA" id="ARBA00023004"/>
    </source>
</evidence>
<evidence type="ECO:0000256" key="2">
    <source>
        <dbReference type="ARBA" id="ARBA00010617"/>
    </source>
</evidence>
<dbReference type="InterPro" id="IPR002397">
    <property type="entry name" value="Cyt_P450_B"/>
</dbReference>
<name>A0A516G9A0_9MICO</name>
<gene>
    <name evidence="8" type="ORF">FNH13_06885</name>
</gene>
<keyword evidence="5" id="KW-0560">Oxidoreductase</keyword>
<evidence type="ECO:0000313" key="8">
    <source>
        <dbReference type="EMBL" id="QDO88107.1"/>
    </source>
</evidence>
<evidence type="ECO:0000313" key="9">
    <source>
        <dbReference type="Proteomes" id="UP000315395"/>
    </source>
</evidence>
<evidence type="ECO:0000256" key="3">
    <source>
        <dbReference type="ARBA" id="ARBA00022617"/>
    </source>
</evidence>
<keyword evidence="9" id="KW-1185">Reference proteome</keyword>
<sequence>MSTDSLSTDPLTDRSLDFLRHGYRFAQTLRAESDDPRARGRLPVRLLGSDALLVRGAEGVQLFYDTSAVRRRGAMPSFITGGLFGQGSVHGLDGEQHGHRKAMFVTSLMGPGAADRVLEQAGREWEKAIRERWLSGGSASVYDVATEVYGRALLRWAGVSTHQGTATRLAHAEAAIVDGFAVPGPAWVRTQVMRRWCDHWFRHEVRRARAGKVTPPAGTHFATVLEHRDLDGRPLSDAVAAVELQNGIRPGIAVARFAAFAALAMHEHPQWRERIHDEVLSRWSTRGGPVALAFADEVRRYYPFVPMLPAVARHSLEVDGASVQEGQRVLIDILGTNRDERHWQDPDLFDPARFLGTDGVPWDDELGVHYADHFVPQGGGRPQTGHRCPGERITLALLAQTVSELSTLDARVVTDGLGWSTRRMPTGPRNGVLLTSVRRREAPPSSGT</sequence>
<dbReference type="AlphaFoldDB" id="A0A516G9A0"/>
<dbReference type="PANTHER" id="PTHR24286:SF24">
    <property type="entry name" value="LANOSTEROL 14-ALPHA DEMETHYLASE"/>
    <property type="match status" value="1"/>
</dbReference>
<dbReference type="SUPFAM" id="SSF48264">
    <property type="entry name" value="Cytochrome P450"/>
    <property type="match status" value="1"/>
</dbReference>
<reference evidence="8 9" key="1">
    <citation type="submission" date="2019-07" db="EMBL/GenBank/DDBJ databases">
        <title>complete genome sequencing of Ornithinimicrobium sp. H23M54.</title>
        <authorList>
            <person name="Bae J.-W."/>
            <person name="Lee S.-Y."/>
        </authorList>
    </citation>
    <scope>NUCLEOTIDE SEQUENCE [LARGE SCALE GENOMIC DNA]</scope>
    <source>
        <strain evidence="8 9">H23M54</strain>
    </source>
</reference>
<dbReference type="PANTHER" id="PTHR24286">
    <property type="entry name" value="CYTOCHROME P450 26"/>
    <property type="match status" value="1"/>
</dbReference>
<dbReference type="GO" id="GO:0005506">
    <property type="term" value="F:iron ion binding"/>
    <property type="evidence" value="ECO:0007669"/>
    <property type="project" value="InterPro"/>
</dbReference>
<dbReference type="InterPro" id="IPR036396">
    <property type="entry name" value="Cyt_P450_sf"/>
</dbReference>
<dbReference type="GO" id="GO:0016705">
    <property type="term" value="F:oxidoreductase activity, acting on paired donors, with incorporation or reduction of molecular oxygen"/>
    <property type="evidence" value="ECO:0007669"/>
    <property type="project" value="InterPro"/>
</dbReference>
<keyword evidence="6" id="KW-0408">Iron</keyword>